<name>A0A7R9JSC0_TIMGE</name>
<dbReference type="EMBL" id="OE839732">
    <property type="protein sequence ID" value="CAD7588404.1"/>
    <property type="molecule type" value="Genomic_DNA"/>
</dbReference>
<dbReference type="PROSITE" id="PS50896">
    <property type="entry name" value="LISH"/>
    <property type="match status" value="1"/>
</dbReference>
<feature type="signal peptide" evidence="1">
    <location>
        <begin position="1"/>
        <end position="15"/>
    </location>
</feature>
<gene>
    <name evidence="2" type="ORF">TGEB3V08_LOCUS2474</name>
</gene>
<organism evidence="2">
    <name type="scientific">Timema genevievae</name>
    <name type="common">Walking stick</name>
    <dbReference type="NCBI Taxonomy" id="629358"/>
    <lineage>
        <taxon>Eukaryota</taxon>
        <taxon>Metazoa</taxon>
        <taxon>Ecdysozoa</taxon>
        <taxon>Arthropoda</taxon>
        <taxon>Hexapoda</taxon>
        <taxon>Insecta</taxon>
        <taxon>Pterygota</taxon>
        <taxon>Neoptera</taxon>
        <taxon>Polyneoptera</taxon>
        <taxon>Phasmatodea</taxon>
        <taxon>Timematodea</taxon>
        <taxon>Timematoidea</taxon>
        <taxon>Timematidae</taxon>
        <taxon>Timema</taxon>
    </lineage>
</organism>
<evidence type="ECO:0000313" key="2">
    <source>
        <dbReference type="EMBL" id="CAD7588404.1"/>
    </source>
</evidence>
<dbReference type="AlphaFoldDB" id="A0A7R9JSC0"/>
<accession>A0A7R9JSC0</accession>
<proteinExistence type="predicted"/>
<keyword evidence="1" id="KW-0732">Signal</keyword>
<dbReference type="InterPro" id="IPR008116">
    <property type="entry name" value="SSDP_DNA-bd"/>
</dbReference>
<dbReference type="GO" id="GO:0003697">
    <property type="term" value="F:single-stranded DNA binding"/>
    <property type="evidence" value="ECO:0007669"/>
    <property type="project" value="InterPro"/>
</dbReference>
<reference evidence="2" key="1">
    <citation type="submission" date="2020-11" db="EMBL/GenBank/DDBJ databases">
        <authorList>
            <person name="Tran Van P."/>
        </authorList>
    </citation>
    <scope>NUCLEOTIDE SEQUENCE</scope>
</reference>
<evidence type="ECO:0000256" key="1">
    <source>
        <dbReference type="SAM" id="SignalP"/>
    </source>
</evidence>
<sequence>MLSAALLFLPAQTAAHGLNELGSSSFELVGRSGLEFVLEHVGSVLIRVAAMLALYVYEYLLHVGAQKAALTFLSEVGSKFKVERVEDAVLVTWNSAKKCWAGTPECFLSKVKGGRGTKLRCFRVSIELLHTEPLSTASEKHFCLRGPLKWGHLEALQQNHS</sequence>
<feature type="chain" id="PRO_5030822882" evidence="1">
    <location>
        <begin position="16"/>
        <end position="161"/>
    </location>
</feature>
<dbReference type="PRINTS" id="PR01743">
    <property type="entry name" value="SSDNABINDING"/>
</dbReference>
<protein>
    <submittedName>
        <fullName evidence="2">Uncharacterized protein</fullName>
    </submittedName>
</protein>
<dbReference type="InterPro" id="IPR006594">
    <property type="entry name" value="LisH"/>
</dbReference>